<evidence type="ECO:0000256" key="7">
    <source>
        <dbReference type="ARBA" id="ARBA00023065"/>
    </source>
</evidence>
<keyword evidence="4" id="KW-0410">Iron transport</keyword>
<comment type="similarity">
    <text evidence="11 12">Belongs to the TonB-dependent receptor family.</text>
</comment>
<dbReference type="Pfam" id="PF07715">
    <property type="entry name" value="Plug"/>
    <property type="match status" value="1"/>
</dbReference>
<evidence type="ECO:0000313" key="16">
    <source>
        <dbReference type="EMBL" id="PZQ21513.1"/>
    </source>
</evidence>
<dbReference type="PROSITE" id="PS52016">
    <property type="entry name" value="TONB_DEPENDENT_REC_3"/>
    <property type="match status" value="1"/>
</dbReference>
<evidence type="ECO:0000256" key="12">
    <source>
        <dbReference type="RuleBase" id="RU003357"/>
    </source>
</evidence>
<comment type="caution">
    <text evidence="16">The sequence shown here is derived from an EMBL/GenBank/DDBJ whole genome shotgun (WGS) entry which is preliminary data.</text>
</comment>
<dbReference type="CDD" id="cd01347">
    <property type="entry name" value="ligand_gated_channel"/>
    <property type="match status" value="1"/>
</dbReference>
<evidence type="ECO:0000256" key="11">
    <source>
        <dbReference type="PROSITE-ProRule" id="PRU01360"/>
    </source>
</evidence>
<keyword evidence="5 11" id="KW-0812">Transmembrane</keyword>
<dbReference type="EMBL" id="QFPJ01000028">
    <property type="protein sequence ID" value="PZQ21513.1"/>
    <property type="molecule type" value="Genomic_DNA"/>
</dbReference>
<dbReference type="InterPro" id="IPR039426">
    <property type="entry name" value="TonB-dep_rcpt-like"/>
</dbReference>
<dbReference type="InterPro" id="IPR012910">
    <property type="entry name" value="Plug_dom"/>
</dbReference>
<keyword evidence="8 12" id="KW-0798">TonB box</keyword>
<evidence type="ECO:0000256" key="1">
    <source>
        <dbReference type="ARBA" id="ARBA00004571"/>
    </source>
</evidence>
<dbReference type="AlphaFoldDB" id="A0A2W5MUX3"/>
<dbReference type="SUPFAM" id="SSF56935">
    <property type="entry name" value="Porins"/>
    <property type="match status" value="1"/>
</dbReference>
<dbReference type="Proteomes" id="UP000248597">
    <property type="component" value="Unassembled WGS sequence"/>
</dbReference>
<reference evidence="16 17" key="1">
    <citation type="submission" date="2017-08" db="EMBL/GenBank/DDBJ databases">
        <title>Infants hospitalized years apart are colonized by the same room-sourced microbial strains.</title>
        <authorList>
            <person name="Brooks B."/>
            <person name="Olm M.R."/>
            <person name="Firek B.A."/>
            <person name="Baker R."/>
            <person name="Thomas B.C."/>
            <person name="Morowitz M.J."/>
            <person name="Banfield J.F."/>
        </authorList>
    </citation>
    <scope>NUCLEOTIDE SEQUENCE [LARGE SCALE GENOMIC DNA]</scope>
    <source>
        <strain evidence="16">S2_005_003_R2_47</strain>
    </source>
</reference>
<evidence type="ECO:0000256" key="9">
    <source>
        <dbReference type="ARBA" id="ARBA00023136"/>
    </source>
</evidence>
<keyword evidence="13" id="KW-0732">Signal</keyword>
<dbReference type="Pfam" id="PF00593">
    <property type="entry name" value="TonB_dep_Rec_b-barrel"/>
    <property type="match status" value="1"/>
</dbReference>
<keyword evidence="10 11" id="KW-0998">Cell outer membrane</keyword>
<dbReference type="PANTHER" id="PTHR32552">
    <property type="entry name" value="FERRICHROME IRON RECEPTOR-RELATED"/>
    <property type="match status" value="1"/>
</dbReference>
<dbReference type="PANTHER" id="PTHR32552:SF81">
    <property type="entry name" value="TONB-DEPENDENT OUTER MEMBRANE RECEPTOR"/>
    <property type="match status" value="1"/>
</dbReference>
<protein>
    <recommendedName>
        <fullName evidence="18">TonB-dependent receptor</fullName>
    </recommendedName>
</protein>
<feature type="domain" description="TonB-dependent receptor-like beta-barrel" evidence="14">
    <location>
        <begin position="300"/>
        <end position="733"/>
    </location>
</feature>
<gene>
    <name evidence="16" type="ORF">DI569_11765</name>
</gene>
<proteinExistence type="inferred from homology"/>
<name>A0A2W5MUX3_SPHMC</name>
<evidence type="ECO:0000256" key="2">
    <source>
        <dbReference type="ARBA" id="ARBA00022448"/>
    </source>
</evidence>
<evidence type="ECO:0008006" key="18">
    <source>
        <dbReference type="Google" id="ProtNLM"/>
    </source>
</evidence>
<evidence type="ECO:0000256" key="13">
    <source>
        <dbReference type="SAM" id="SignalP"/>
    </source>
</evidence>
<dbReference type="InterPro" id="IPR000531">
    <property type="entry name" value="Beta-barrel_TonB"/>
</dbReference>
<organism evidence="16 17">
    <name type="scientific">Sphingopyxis macrogoltabida</name>
    <name type="common">Sphingomonas macrogoltabidus</name>
    <dbReference type="NCBI Taxonomy" id="33050"/>
    <lineage>
        <taxon>Bacteria</taxon>
        <taxon>Pseudomonadati</taxon>
        <taxon>Pseudomonadota</taxon>
        <taxon>Alphaproteobacteria</taxon>
        <taxon>Sphingomonadales</taxon>
        <taxon>Sphingomonadaceae</taxon>
        <taxon>Sphingopyxis</taxon>
    </lineage>
</organism>
<keyword evidence="7" id="KW-0406">Ion transport</keyword>
<dbReference type="GO" id="GO:0006826">
    <property type="term" value="P:iron ion transport"/>
    <property type="evidence" value="ECO:0007669"/>
    <property type="project" value="UniProtKB-KW"/>
</dbReference>
<evidence type="ECO:0000256" key="6">
    <source>
        <dbReference type="ARBA" id="ARBA00023004"/>
    </source>
</evidence>
<feature type="domain" description="TonB-dependent receptor plug" evidence="15">
    <location>
        <begin position="59"/>
        <end position="168"/>
    </location>
</feature>
<evidence type="ECO:0000256" key="3">
    <source>
        <dbReference type="ARBA" id="ARBA00022452"/>
    </source>
</evidence>
<evidence type="ECO:0000259" key="14">
    <source>
        <dbReference type="Pfam" id="PF00593"/>
    </source>
</evidence>
<sequence length="770" mass="84437">MITSKICAARQVLLRGASMAVLFAASTAAAQTMPPAQEEAAEPIQGEIVVTAQRRSENLQSVPISIQAIGSDALADRGIHSPQDLAQFTPNVSITAPAGAGSQPSVTIRGIGLNDFNTNNSGPNGIYNDEFYISSPIAQGSGFFDLERIEVLKGPQGTLYGRNTSGGAVNLISAKPTDSFTARAHAEYGSYDTVNVEGALGGPIGSTLSGRIAAVYNYSDGYTKNFFRDRNENGTNNYAIRAQLLWTPTDDLSILLKEQFTRSKTRAAMYKFYGTLDPLTGARCSVADVYAMQCVDLFGYGGRPGFYEGDYNRNEKSTLTDSQTTLRIDYRLGSIDLVSLTGYDNAKRFQAEDTDSSAVRSLEIDYTTRSEEFTQELRAGQTESNYNWVAGAYFLSEVLTQDQPLSLLLDLDDLLGPGGADGVANIQSTLNRQKTKSFALFGQGEVEVADGLRLIAGARYTWDKKRFASTSFDNFQMGGKDNFGPPTNVSTVDNSLSEEKFNWRLGANYRFSPDLMAYVNFSTGYKGGGFNGGFLSSDPGLRELQLQAFKPETVTAYEAGFKSSLFDRAVTFNLAAFYNDYRNQQVQVLVPSPIPGEPSFFALDNAKKSRVYGIDADLTIRPTSELTLMGQLGLLNSRLKEFVSGRDPTQPDYSGNKLAQAPSTSLTLSADWRKPLGDNELTLHWDSNYRSTMFFDPSNNPYTAQPSYWLHNARISFSLKDGRYELGAFARNLTKKKYLVWNADLSDPFGVLTAIVGTPRIFGVDFNYKY</sequence>
<evidence type="ECO:0000313" key="17">
    <source>
        <dbReference type="Proteomes" id="UP000248597"/>
    </source>
</evidence>
<keyword evidence="6" id="KW-0408">Iron</keyword>
<dbReference type="GO" id="GO:0009279">
    <property type="term" value="C:cell outer membrane"/>
    <property type="evidence" value="ECO:0007669"/>
    <property type="project" value="UniProtKB-SubCell"/>
</dbReference>
<feature type="signal peptide" evidence="13">
    <location>
        <begin position="1"/>
        <end position="30"/>
    </location>
</feature>
<keyword evidence="9 11" id="KW-0472">Membrane</keyword>
<evidence type="ECO:0000256" key="10">
    <source>
        <dbReference type="ARBA" id="ARBA00023237"/>
    </source>
</evidence>
<feature type="chain" id="PRO_5015905026" description="TonB-dependent receptor" evidence="13">
    <location>
        <begin position="31"/>
        <end position="770"/>
    </location>
</feature>
<dbReference type="InterPro" id="IPR036942">
    <property type="entry name" value="Beta-barrel_TonB_sf"/>
</dbReference>
<keyword evidence="3 11" id="KW-1134">Transmembrane beta strand</keyword>
<dbReference type="Gene3D" id="2.40.170.20">
    <property type="entry name" value="TonB-dependent receptor, beta-barrel domain"/>
    <property type="match status" value="1"/>
</dbReference>
<accession>A0A2W5MUX3</accession>
<evidence type="ECO:0000256" key="5">
    <source>
        <dbReference type="ARBA" id="ARBA00022692"/>
    </source>
</evidence>
<evidence type="ECO:0000256" key="8">
    <source>
        <dbReference type="ARBA" id="ARBA00023077"/>
    </source>
</evidence>
<evidence type="ECO:0000259" key="15">
    <source>
        <dbReference type="Pfam" id="PF07715"/>
    </source>
</evidence>
<evidence type="ECO:0000256" key="4">
    <source>
        <dbReference type="ARBA" id="ARBA00022496"/>
    </source>
</evidence>
<keyword evidence="2 11" id="KW-0813">Transport</keyword>
<comment type="subcellular location">
    <subcellularLocation>
        <location evidence="1 11">Cell outer membrane</location>
        <topology evidence="1 11">Multi-pass membrane protein</topology>
    </subcellularLocation>
</comment>